<dbReference type="EMBL" id="PKMF04000622">
    <property type="protein sequence ID" value="KAK7823773.1"/>
    <property type="molecule type" value="Genomic_DNA"/>
</dbReference>
<evidence type="ECO:0000313" key="2">
    <source>
        <dbReference type="Proteomes" id="UP000237347"/>
    </source>
</evidence>
<dbReference type="Proteomes" id="UP000237347">
    <property type="component" value="Unassembled WGS sequence"/>
</dbReference>
<gene>
    <name evidence="1" type="primary">DSC1_6</name>
    <name evidence="1" type="ORF">CFP56_035081</name>
</gene>
<dbReference type="PANTHER" id="PTHR11017">
    <property type="entry name" value="LEUCINE-RICH REPEAT-CONTAINING PROTEIN"/>
    <property type="match status" value="1"/>
</dbReference>
<dbReference type="InterPro" id="IPR044974">
    <property type="entry name" value="Disease_R_plants"/>
</dbReference>
<dbReference type="Gene3D" id="3.80.10.10">
    <property type="entry name" value="Ribonuclease Inhibitor"/>
    <property type="match status" value="1"/>
</dbReference>
<organism evidence="1 2">
    <name type="scientific">Quercus suber</name>
    <name type="common">Cork oak</name>
    <dbReference type="NCBI Taxonomy" id="58331"/>
    <lineage>
        <taxon>Eukaryota</taxon>
        <taxon>Viridiplantae</taxon>
        <taxon>Streptophyta</taxon>
        <taxon>Embryophyta</taxon>
        <taxon>Tracheophyta</taxon>
        <taxon>Spermatophyta</taxon>
        <taxon>Magnoliopsida</taxon>
        <taxon>eudicotyledons</taxon>
        <taxon>Gunneridae</taxon>
        <taxon>Pentapetalae</taxon>
        <taxon>rosids</taxon>
        <taxon>fabids</taxon>
        <taxon>Fagales</taxon>
        <taxon>Fagaceae</taxon>
        <taxon>Quercus</taxon>
    </lineage>
</organism>
<dbReference type="InterPro" id="IPR032675">
    <property type="entry name" value="LRR_dom_sf"/>
</dbReference>
<sequence length="399" mass="46767">MKRLTPFYDTIFYGRKFKSVNKGSDNIRGMMLVLPEQTKLQLEAKYFEKMKNLKFLRVGNVDICRGLEYIPNGLKVLDWLGFPLSSLPSNFHPQKLIALNMPESRVVSDKLFKRIQCKNLTYMNFNSNQYIRKLPDLLSATPNIKKLDLQKCRKLVKIHDSVGCLDKLESWDLWGCVELQILPSCIAMKSLKYLSLLNCKRVKRFPDIPQELENLISILEFFVIKDSKFLKKIPKLPESIRQVNATNCILLNLESLRKLILQDSYANNDKYGFIRDDKIDWVCDIHIFTNSRKRHRIGRTHLYDLKCDHLWFYGVPHSRLRREFGDLMQGDRNHVEISCKIYHWSSRNGKYAPMIARMEVHVECICPQNFINIQDNSQNVDDNTKLTPLLPSCSTSQWI</sequence>
<dbReference type="PANTHER" id="PTHR11017:SF570">
    <property type="entry name" value="DISEASE RESISTANCE PROTEIN (TIR-NBS CLASS)-RELATED"/>
    <property type="match status" value="1"/>
</dbReference>
<keyword evidence="2" id="KW-1185">Reference proteome</keyword>
<evidence type="ECO:0000313" key="1">
    <source>
        <dbReference type="EMBL" id="KAK7823773.1"/>
    </source>
</evidence>
<reference evidence="1 2" key="1">
    <citation type="journal article" date="2018" name="Sci. Data">
        <title>The draft genome sequence of cork oak.</title>
        <authorList>
            <person name="Ramos A.M."/>
            <person name="Usie A."/>
            <person name="Barbosa P."/>
            <person name="Barros P.M."/>
            <person name="Capote T."/>
            <person name="Chaves I."/>
            <person name="Simoes F."/>
            <person name="Abreu I."/>
            <person name="Carrasquinho I."/>
            <person name="Faro C."/>
            <person name="Guimaraes J.B."/>
            <person name="Mendonca D."/>
            <person name="Nobrega F."/>
            <person name="Rodrigues L."/>
            <person name="Saibo N.J.M."/>
            <person name="Varela M.C."/>
            <person name="Egas C."/>
            <person name="Matos J."/>
            <person name="Miguel C.M."/>
            <person name="Oliveira M.M."/>
            <person name="Ricardo C.P."/>
            <person name="Goncalves S."/>
        </authorList>
    </citation>
    <scope>NUCLEOTIDE SEQUENCE [LARGE SCALE GENOMIC DNA]</scope>
    <source>
        <strain evidence="2">cv. HL8</strain>
    </source>
</reference>
<dbReference type="GO" id="GO:0006952">
    <property type="term" value="P:defense response"/>
    <property type="evidence" value="ECO:0007669"/>
    <property type="project" value="InterPro"/>
</dbReference>
<dbReference type="AlphaFoldDB" id="A0AAW0JAB2"/>
<comment type="caution">
    <text evidence="1">The sequence shown here is derived from an EMBL/GenBank/DDBJ whole genome shotgun (WGS) entry which is preliminary data.</text>
</comment>
<name>A0AAW0JAB2_QUESU</name>
<dbReference type="SUPFAM" id="SSF52058">
    <property type="entry name" value="L domain-like"/>
    <property type="match status" value="1"/>
</dbReference>
<accession>A0AAW0JAB2</accession>
<proteinExistence type="predicted"/>
<protein>
    <submittedName>
        <fullName evidence="1">Disease resistance-like protein dsc1</fullName>
    </submittedName>
</protein>